<feature type="coiled-coil region" evidence="1">
    <location>
        <begin position="519"/>
        <end position="574"/>
    </location>
</feature>
<sequence>MDNTMNYELSRVRLCSVGPTGARFQDVTLDLSGAGRPVTQEQADLFDSVTQTLRPSPASVLFLENGGGKSVLLRLVFSVLLPGRGPVKGAADPRLLDDYVLGQDVSHIVLEWTHAVNGRTLVTGKAMAWKNQTVSKIAENLQEWWYHFRPTDTLALDTLPIADGGRYLSFDAYRKDLIELRDQDPRLELDWPKSHADWTERLGDDLGIDPELFRYQRVMNKGEGEAVRAFDLDSDASFVDFLLKAVVKQDSLTELADLVSQHQDKLARRQSLLLEQEFVEHTVELQGPLIEASRAEAEARKSVKQAEEGLVTFAGQLKRRVDDDDVNLGKLEQEVTRLARERDDAVHLAKRWSATVAEQRLSLAAMRLEEAKALVARASTERDDANALTEGWQATAVVLRHQEKTGEAARLRELVNLGEERARPALEARDHAARTLASGLSALAREADTRARHEEDTARRRDEAEAETRGKREEALKAATEAQGERRSLIERMEAVDADAEQAVADGLAADPETLPQAAQDAQHALEALRNKIDALAEEEDAIAEEHIEAQRLLDEAKENEGKARQLAERFQDRLQQAMGPKTVLESEPRLTALLDGEPVDLEDDAHLLLERLAEAVAEGEREHVTLRIEEARDEQARLALADGRLLPPPAVVTEACRILRHEKIDAWPGWEHIADYPQRKREEFLARASHLVSGVMLNSGDDLDRARDVLAALSPQPTAYVAVGTSEALESPQTRHPDGVAFTLPFHPALYDPEAADAEHRAIEDRRSQRTRRLAEIKASKHRDEGLRHRIATWRESYPPGALAVLSETAAMAADDLVTAGRLTAERQRGVTRLVERQTQNRTAQRTAAVERDRLTEVSSRLNDIARRLDQVSEWSDLARAAETRRDQQNEAAAQALTAAEEHRRLATEHRNTAGEQLQIKEGAIKERAALPGAQDVPDDADSPREPIAVLRNTYKTASDNYEKADVPDELRRSLTRAGEEETAAGAEYSALDEALRDRAHRLLLTPEASDATTRAQALRRAQRTRKAAEEAVGKAQVTQGQHENALNERDNEFRALTSESVAPMPLERQPRDIAACQEAVEEAESKQSAAAVAKASVDALHAVAVQTWEVAKDTAKEFAILAETLTALTPEEAAAEPFTGDAAVARREHRRLNQARNTARDDLARHDRTLRKAIERLKKHAGSDKYDSLNIPVRRQILLLPPEELTAHAPGWDIPLTSRLRSLTDDLNQISRHLKVIIEHLKGEVDKALAILRSAQRLSTLPRSLAEWAGQEFIQFNFDKLGDELLTAHLGQVIEEAAAGVTGDGRKTRRDGLSLLLRGVHTAVPKGFRVYILKPDKVLRTERVRVSKVKEIFSGGQELTAAILLYCTLAALRANTKGRRRDRHAGVLFLDNPIGRANADYLLDLQRSVAEALGVQLVYTTGLFDEKALGQFPLIIRLRNDADLRAARKYLVVDEVIRNHLDRLPPEDGTGRLSAARVFTREARGARA</sequence>
<evidence type="ECO:0000256" key="1">
    <source>
        <dbReference type="SAM" id="Coils"/>
    </source>
</evidence>
<gene>
    <name evidence="3" type="ORF">SGFS_052360</name>
</gene>
<reference evidence="3 4" key="1">
    <citation type="journal article" date="2010" name="ChemBioChem">
        <title>Cloning and characterization of the biosynthetic gene cluster of 16-membered macrolide antibiotic FD-891: involvement of a dual functional cytochrome P450 monooxygenase catalyzing epoxidation and hydroxylation.</title>
        <authorList>
            <person name="Kudo F."/>
            <person name="Motegi A."/>
            <person name="Mizoue K."/>
            <person name="Eguchi T."/>
        </authorList>
    </citation>
    <scope>NUCLEOTIDE SEQUENCE [LARGE SCALE GENOMIC DNA]</scope>
    <source>
        <strain evidence="3 4">A-8890</strain>
    </source>
</reference>
<organism evidence="3 4">
    <name type="scientific">Streptomyces graminofaciens</name>
    <dbReference type="NCBI Taxonomy" id="68212"/>
    <lineage>
        <taxon>Bacteria</taxon>
        <taxon>Bacillati</taxon>
        <taxon>Actinomycetota</taxon>
        <taxon>Actinomycetes</taxon>
        <taxon>Kitasatosporales</taxon>
        <taxon>Streptomycetaceae</taxon>
        <taxon>Streptomyces</taxon>
    </lineage>
</organism>
<protein>
    <recommendedName>
        <fullName evidence="5">Chromosome segregation ATPase</fullName>
    </recommendedName>
</protein>
<feature type="compositionally biased region" description="Basic and acidic residues" evidence="2">
    <location>
        <begin position="445"/>
        <end position="476"/>
    </location>
</feature>
<proteinExistence type="predicted"/>
<feature type="region of interest" description="Disordered" evidence="2">
    <location>
        <begin position="1025"/>
        <end position="1051"/>
    </location>
</feature>
<name>A0ABM9SC23_9ACTN</name>
<evidence type="ECO:0000313" key="4">
    <source>
        <dbReference type="Proteomes" id="UP001321542"/>
    </source>
</evidence>
<reference evidence="3 4" key="2">
    <citation type="journal article" date="2023" name="ChemBioChem">
        <title>Acyltransferase Domain Exchange between Two Independent Type I Polyketide Synthases in the Same Producer Strain of Macrolide Antibiotics.</title>
        <authorList>
            <person name="Kudo F."/>
            <person name="Kishikawa K."/>
            <person name="Tsuboi K."/>
            <person name="Kido T."/>
            <person name="Usui T."/>
            <person name="Hashimoto J."/>
            <person name="Shin-Ya K."/>
            <person name="Miyanaga A."/>
            <person name="Eguchi T."/>
        </authorList>
    </citation>
    <scope>NUCLEOTIDE SEQUENCE [LARGE SCALE GENOMIC DNA]</scope>
    <source>
        <strain evidence="3 4">A-8890</strain>
    </source>
</reference>
<dbReference type="Proteomes" id="UP001321542">
    <property type="component" value="Chromosome"/>
</dbReference>
<feature type="region of interest" description="Disordered" evidence="2">
    <location>
        <begin position="443"/>
        <end position="483"/>
    </location>
</feature>
<dbReference type="EMBL" id="AP018448">
    <property type="protein sequence ID" value="BBC33942.1"/>
    <property type="molecule type" value="Genomic_DNA"/>
</dbReference>
<keyword evidence="4" id="KW-1185">Reference proteome</keyword>
<evidence type="ECO:0000313" key="3">
    <source>
        <dbReference type="EMBL" id="BBC33942.1"/>
    </source>
</evidence>
<evidence type="ECO:0008006" key="5">
    <source>
        <dbReference type="Google" id="ProtNLM"/>
    </source>
</evidence>
<accession>A0ABM9SC23</accession>
<evidence type="ECO:0000256" key="2">
    <source>
        <dbReference type="SAM" id="MobiDB-lite"/>
    </source>
</evidence>
<keyword evidence="1" id="KW-0175">Coiled coil</keyword>
<feature type="coiled-coil region" evidence="1">
    <location>
        <begin position="328"/>
        <end position="388"/>
    </location>
</feature>